<dbReference type="InterPro" id="IPR043129">
    <property type="entry name" value="ATPase_NBD"/>
</dbReference>
<dbReference type="PANTHER" id="PTHR30605:SF0">
    <property type="entry name" value="ANHYDRO-N-ACETYLMURAMIC ACID KINASE"/>
    <property type="match status" value="1"/>
</dbReference>
<keyword evidence="1" id="KW-0119">Carbohydrate metabolism</keyword>
<dbReference type="NCBIfam" id="NF007148">
    <property type="entry name" value="PRK09585.3-2"/>
    <property type="match status" value="1"/>
</dbReference>
<dbReference type="OrthoDB" id="9763949at2"/>
<dbReference type="NCBIfam" id="NF007142">
    <property type="entry name" value="PRK09585.2-1"/>
    <property type="match status" value="1"/>
</dbReference>
<organism evidence="3 5">
    <name type="scientific">Enterococcus silesiacus</name>
    <dbReference type="NCBI Taxonomy" id="332949"/>
    <lineage>
        <taxon>Bacteria</taxon>
        <taxon>Bacillati</taxon>
        <taxon>Bacillota</taxon>
        <taxon>Bacilli</taxon>
        <taxon>Lactobacillales</taxon>
        <taxon>Enterococcaceae</taxon>
        <taxon>Enterococcus</taxon>
    </lineage>
</organism>
<dbReference type="EMBL" id="CP013614">
    <property type="protein sequence ID" value="ALS00084.1"/>
    <property type="molecule type" value="Genomic_DNA"/>
</dbReference>
<comment type="pathway">
    <text evidence="1">Amino-sugar metabolism; 1,6-anhydro-N-acetylmuramate degradation.</text>
</comment>
<sequence length="375" mass="40495">MVYAIGLMSGTSLDGIDAALVEISGKNETTAVKLIDFLTVPFSEETLKRIRAALSLESSDVEKICSLNVELGEHFAQAALEVCKQAGIASTELAFIGSHGQTIFHIPFARESLYASTFQIGDPAVICERTKTTVVSNFRERDMAVGGQGAPIVPYSEYVLYQKPNTTRLLQNIGGIGNITVIPKSGEITDMIAFDTGPGNVIMNELCLYFFNQEYDQNGAYAKQGKVSQALLEELMAHPYIQKSYPKTTGREEFGKQFTTMLLEKWSLDPNDFIATAAMFTAKSVAKAAQPFIQGDTELIIGGGGSYNQTLIAMIKAELPEVKVLIQEEIGFSSEAKEAIAMAVLANQTLQHSPGNVPSATGASKSVPLGSVTYY</sequence>
<dbReference type="SUPFAM" id="SSF53067">
    <property type="entry name" value="Actin-like ATPase domain"/>
    <property type="match status" value="1"/>
</dbReference>
<comment type="catalytic activity">
    <reaction evidence="1">
        <text>1,6-anhydro-N-acetyl-beta-muramate + ATP + H2O = N-acetyl-D-muramate 6-phosphate + ADP + H(+)</text>
        <dbReference type="Rhea" id="RHEA:24952"/>
        <dbReference type="ChEBI" id="CHEBI:15377"/>
        <dbReference type="ChEBI" id="CHEBI:15378"/>
        <dbReference type="ChEBI" id="CHEBI:30616"/>
        <dbReference type="ChEBI" id="CHEBI:58690"/>
        <dbReference type="ChEBI" id="CHEBI:58722"/>
        <dbReference type="ChEBI" id="CHEBI:456216"/>
        <dbReference type="EC" id="2.7.1.170"/>
    </reaction>
</comment>
<comment type="pathway">
    <text evidence="1">Cell wall biogenesis; peptidoglycan recycling.</text>
</comment>
<dbReference type="GO" id="GO:0009254">
    <property type="term" value="P:peptidoglycan turnover"/>
    <property type="evidence" value="ECO:0007669"/>
    <property type="project" value="UniProtKB-UniRule"/>
</dbReference>
<dbReference type="GO" id="GO:0016301">
    <property type="term" value="F:kinase activity"/>
    <property type="evidence" value="ECO:0007669"/>
    <property type="project" value="UniProtKB-KW"/>
</dbReference>
<dbReference type="EMBL" id="JXLC01000017">
    <property type="protein sequence ID" value="OJG90989.1"/>
    <property type="molecule type" value="Genomic_DNA"/>
</dbReference>
<comment type="function">
    <text evidence="1">Catalyzes the specific phosphorylation of 1,6-anhydro-N-acetylmuramic acid (anhMurNAc) with the simultaneous cleavage of the 1,6-anhydro ring, generating MurNAc-6-P. Is required for the utilization of anhMurNAc either imported from the medium or derived from its own cell wall murein, and thus plays a role in cell wall recycling.</text>
</comment>
<keyword evidence="1" id="KW-0067">ATP-binding</keyword>
<name>A0A0S3K722_9ENTE</name>
<keyword evidence="1" id="KW-0808">Transferase</keyword>
<dbReference type="GO" id="GO:0006040">
    <property type="term" value="P:amino sugar metabolic process"/>
    <property type="evidence" value="ECO:0007669"/>
    <property type="project" value="InterPro"/>
</dbReference>
<evidence type="ECO:0000313" key="2">
    <source>
        <dbReference type="EMBL" id="ALS00084.1"/>
    </source>
</evidence>
<reference evidence="2 4" key="2">
    <citation type="submission" date="2015-12" db="EMBL/GenBank/DDBJ databases">
        <authorList>
            <person name="Lauer A."/>
            <person name="Humrighouse B."/>
            <person name="Loparev V."/>
            <person name="Shewmaker P.L."/>
            <person name="Whitney A.M."/>
            <person name="McLaughlin R.W."/>
        </authorList>
    </citation>
    <scope>NUCLEOTIDE SEQUENCE [LARGE SCALE GENOMIC DNA]</scope>
    <source>
        <strain evidence="2 4">LMG 23085</strain>
    </source>
</reference>
<protein>
    <recommendedName>
        <fullName evidence="1">Anhydro-N-acetylmuramic acid kinase</fullName>
        <ecNumber evidence="1">2.7.1.170</ecNumber>
    </recommendedName>
    <alternativeName>
        <fullName evidence="1">AnhMurNAc kinase</fullName>
    </alternativeName>
</protein>
<dbReference type="Gene3D" id="3.30.420.40">
    <property type="match status" value="2"/>
</dbReference>
<gene>
    <name evidence="1" type="primary">anmK</name>
    <name evidence="2" type="ORF">ATZ33_01400</name>
    <name evidence="3" type="ORF">RV15_GL000985</name>
</gene>
<keyword evidence="1 2" id="KW-0418">Kinase</keyword>
<keyword evidence="4" id="KW-1185">Reference proteome</keyword>
<dbReference type="PANTHER" id="PTHR30605">
    <property type="entry name" value="ANHYDRO-N-ACETYLMURAMIC ACID KINASE"/>
    <property type="match status" value="1"/>
</dbReference>
<comment type="similarity">
    <text evidence="1">Belongs to the anhydro-N-acetylmuramic acid kinase family.</text>
</comment>
<dbReference type="EC" id="2.7.1.170" evidence="1"/>
<evidence type="ECO:0000313" key="4">
    <source>
        <dbReference type="Proteomes" id="UP000065511"/>
    </source>
</evidence>
<dbReference type="Proteomes" id="UP000183039">
    <property type="component" value="Unassembled WGS sequence"/>
</dbReference>
<dbReference type="HAMAP" id="MF_01270">
    <property type="entry name" value="AnhMurNAc_kinase"/>
    <property type="match status" value="1"/>
</dbReference>
<keyword evidence="1" id="KW-0547">Nucleotide-binding</keyword>
<dbReference type="GO" id="GO:0005524">
    <property type="term" value="F:ATP binding"/>
    <property type="evidence" value="ECO:0007669"/>
    <property type="project" value="UniProtKB-UniRule"/>
</dbReference>
<dbReference type="RefSeq" id="WP_071878283.1">
    <property type="nucleotide sequence ID" value="NZ_JXLC01000017.1"/>
</dbReference>
<feature type="binding site" evidence="1">
    <location>
        <begin position="10"/>
        <end position="17"/>
    </location>
    <ligand>
        <name>ATP</name>
        <dbReference type="ChEBI" id="CHEBI:30616"/>
    </ligand>
</feature>
<dbReference type="GO" id="GO:0097175">
    <property type="term" value="P:1,6-anhydro-N-acetyl-beta-muramic acid catabolic process"/>
    <property type="evidence" value="ECO:0007669"/>
    <property type="project" value="UniProtKB-UniRule"/>
</dbReference>
<accession>A0A0S3K722</accession>
<dbReference type="AlphaFoldDB" id="A0A0S3K722"/>
<dbReference type="KEGG" id="ess:ATZ33_01400"/>
<evidence type="ECO:0000313" key="5">
    <source>
        <dbReference type="Proteomes" id="UP000183039"/>
    </source>
</evidence>
<dbReference type="CDD" id="cd24050">
    <property type="entry name" value="ASKHA_NBD_ANMK"/>
    <property type="match status" value="1"/>
</dbReference>
<proteinExistence type="inferred from homology"/>
<dbReference type="GO" id="GO:0016773">
    <property type="term" value="F:phosphotransferase activity, alcohol group as acceptor"/>
    <property type="evidence" value="ECO:0007669"/>
    <property type="project" value="UniProtKB-UniRule"/>
</dbReference>
<dbReference type="Proteomes" id="UP000065511">
    <property type="component" value="Chromosome"/>
</dbReference>
<dbReference type="InterPro" id="IPR005338">
    <property type="entry name" value="Anhydro_N_Ac-Mur_kinase"/>
</dbReference>
<dbReference type="Pfam" id="PF03702">
    <property type="entry name" value="AnmK"/>
    <property type="match status" value="1"/>
</dbReference>
<evidence type="ECO:0000313" key="3">
    <source>
        <dbReference type="EMBL" id="OJG90989.1"/>
    </source>
</evidence>
<reference evidence="3 5" key="1">
    <citation type="submission" date="2014-12" db="EMBL/GenBank/DDBJ databases">
        <title>Draft genome sequences of 29 type strains of Enterococci.</title>
        <authorList>
            <person name="Zhong Z."/>
            <person name="Sun Z."/>
            <person name="Liu W."/>
            <person name="Zhang W."/>
            <person name="Zhang H."/>
        </authorList>
    </citation>
    <scope>NUCLEOTIDE SEQUENCE [LARGE SCALE GENOMIC DNA]</scope>
    <source>
        <strain evidence="3 5">DSM 22801</strain>
    </source>
</reference>
<evidence type="ECO:0000256" key="1">
    <source>
        <dbReference type="HAMAP-Rule" id="MF_01270"/>
    </source>
</evidence>